<keyword evidence="2" id="KW-0812">Transmembrane</keyword>
<keyword evidence="2" id="KW-1133">Transmembrane helix</keyword>
<gene>
    <name evidence="3" type="ORF">KIPB_011312</name>
</gene>
<evidence type="ECO:0008006" key="5">
    <source>
        <dbReference type="Google" id="ProtNLM"/>
    </source>
</evidence>
<keyword evidence="2" id="KW-0472">Membrane</keyword>
<dbReference type="Proteomes" id="UP000265618">
    <property type="component" value="Unassembled WGS sequence"/>
</dbReference>
<organism evidence="3 4">
    <name type="scientific">Kipferlia bialata</name>
    <dbReference type="NCBI Taxonomy" id="797122"/>
    <lineage>
        <taxon>Eukaryota</taxon>
        <taxon>Metamonada</taxon>
        <taxon>Carpediemonas-like organisms</taxon>
        <taxon>Kipferlia</taxon>
    </lineage>
</organism>
<reference evidence="3 4" key="1">
    <citation type="journal article" date="2018" name="PLoS ONE">
        <title>The draft genome of Kipferlia bialata reveals reductive genome evolution in fornicate parasites.</title>
        <authorList>
            <person name="Tanifuji G."/>
            <person name="Takabayashi S."/>
            <person name="Kume K."/>
            <person name="Takagi M."/>
            <person name="Nakayama T."/>
            <person name="Kamikawa R."/>
            <person name="Inagaki Y."/>
            <person name="Hashimoto T."/>
        </authorList>
    </citation>
    <scope>NUCLEOTIDE SEQUENCE [LARGE SCALE GENOMIC DNA]</scope>
    <source>
        <strain evidence="3">NY0173</strain>
    </source>
</reference>
<sequence length="389" mass="41658">YNKYVIDPNSNPSSISLTCSGYTQYGADYLRVYTATCDSYHNTSSGSRVTSDSGTINISRTMSSLSTSQCVYVIFDSDGSYSSGYDFSCSYTSSGSGSGSGAYTSLSGSFGPSSYYNNQYQKFIVHPEDLASATVSCSGTSQYGDYLKVYKAYCDSSDYPSGASFVTSDSGTIDINESMNFSSSSYNCFYVLWDTDSSGYSSSDFPRCSYTAIDIYGNTGDDNGYLFVIAGVVLVVAALIAVCVVLSKKKKGDAGGDGKMTPNPMKPNPSNAGPAPPQGMSPPPMLTREMLDRMSPAQLQMQMEMQQTQLQQMMRMRGMGGGMGMRPASPVLAPPMGMQPMPQTMPFPASLQPLPQPPGMAPLSPPPSGMVQKHMDMDMPVMVDGKEEL</sequence>
<name>A0A9K3D7U4_9EUKA</name>
<evidence type="ECO:0000256" key="2">
    <source>
        <dbReference type="SAM" id="Phobius"/>
    </source>
</evidence>
<feature type="region of interest" description="Disordered" evidence="1">
    <location>
        <begin position="250"/>
        <end position="283"/>
    </location>
</feature>
<evidence type="ECO:0000313" key="4">
    <source>
        <dbReference type="Proteomes" id="UP000265618"/>
    </source>
</evidence>
<feature type="compositionally biased region" description="Pro residues" evidence="1">
    <location>
        <begin position="274"/>
        <end position="283"/>
    </location>
</feature>
<keyword evidence="4" id="KW-1185">Reference proteome</keyword>
<dbReference type="AlphaFoldDB" id="A0A9K3D7U4"/>
<evidence type="ECO:0000256" key="1">
    <source>
        <dbReference type="SAM" id="MobiDB-lite"/>
    </source>
</evidence>
<evidence type="ECO:0000313" key="3">
    <source>
        <dbReference type="EMBL" id="GIQ88954.1"/>
    </source>
</evidence>
<dbReference type="EMBL" id="BDIP01004553">
    <property type="protein sequence ID" value="GIQ88954.1"/>
    <property type="molecule type" value="Genomic_DNA"/>
</dbReference>
<protein>
    <recommendedName>
        <fullName evidence="5">CUB domain-containing protein</fullName>
    </recommendedName>
</protein>
<feature type="non-terminal residue" evidence="3">
    <location>
        <position position="1"/>
    </location>
</feature>
<feature type="transmembrane region" description="Helical" evidence="2">
    <location>
        <begin position="225"/>
        <end position="246"/>
    </location>
</feature>
<accession>A0A9K3D7U4</accession>
<dbReference type="NCBIfam" id="TIGR01167">
    <property type="entry name" value="LPXTG_anchor"/>
    <property type="match status" value="1"/>
</dbReference>
<comment type="caution">
    <text evidence="3">The sequence shown here is derived from an EMBL/GenBank/DDBJ whole genome shotgun (WGS) entry which is preliminary data.</text>
</comment>
<proteinExistence type="predicted"/>